<protein>
    <recommendedName>
        <fullName evidence="4">Cache domain-containing protein</fullName>
    </recommendedName>
</protein>
<dbReference type="EMBL" id="SMLL01000002">
    <property type="protein sequence ID" value="TFZ03258.1"/>
    <property type="molecule type" value="Genomic_DNA"/>
</dbReference>
<evidence type="ECO:0000313" key="3">
    <source>
        <dbReference type="Proteomes" id="UP000297564"/>
    </source>
</evidence>
<keyword evidence="1" id="KW-1133">Transmembrane helix</keyword>
<evidence type="ECO:0008006" key="4">
    <source>
        <dbReference type="Google" id="ProtNLM"/>
    </source>
</evidence>
<feature type="transmembrane region" description="Helical" evidence="1">
    <location>
        <begin position="12"/>
        <end position="33"/>
    </location>
</feature>
<dbReference type="RefSeq" id="WP_135284057.1">
    <property type="nucleotide sequence ID" value="NZ_SMLL01000002.1"/>
</dbReference>
<proteinExistence type="predicted"/>
<sequence>MSADAGRFFQRYNRTIALAYGALLLAVAAFFAWQLQDTLRQELALVRGQVDRHHQFLEFLLRSAADQVETLRMAAGRPAASEAPARRSCPMPSTRLAQAGLREQGPGFDRDALQDRDAGANLVGEGSLGGRSAHFYCDLQAALALDSHLAAMAFHLPQAARVRFLSGQRFQLVAPWRPARELPFAGDLYDDPVWRLGQPAANPERLKYWVPVHFGGADAGLLATVAAPVFDRDRFMGVMAIDLSLDQLQRINAGFGHALGKIAVIDDSGKVLAHPGLYADPLAVRVPAGLRQLFEPDAIDSMDALLALPEGELVQRGGWTLLRRSFRAAPWQLVWAAPQEQLWRKLLAERAGTMGAVLLALAAIMLVTYAITRREFVGPAARLVEHLVAQARLAPRPIPRVPAAWRPWFEAITQAFRRSLELNALRAELDIAARLQQVHPSAPLAGRPALRALRHHHGGT</sequence>
<comment type="caution">
    <text evidence="2">The sequence shown here is derived from an EMBL/GenBank/DDBJ whole genome shotgun (WGS) entry which is preliminary data.</text>
</comment>
<gene>
    <name evidence="2" type="ORF">EZ242_05045</name>
</gene>
<dbReference type="OrthoDB" id="8871294at2"/>
<dbReference type="Proteomes" id="UP000297564">
    <property type="component" value="Unassembled WGS sequence"/>
</dbReference>
<name>A0A4Z0BY80_9BURK</name>
<keyword evidence="1" id="KW-0472">Membrane</keyword>
<evidence type="ECO:0000256" key="1">
    <source>
        <dbReference type="SAM" id="Phobius"/>
    </source>
</evidence>
<dbReference type="Gene3D" id="3.30.450.20">
    <property type="entry name" value="PAS domain"/>
    <property type="match status" value="2"/>
</dbReference>
<feature type="transmembrane region" description="Helical" evidence="1">
    <location>
        <begin position="351"/>
        <end position="372"/>
    </location>
</feature>
<keyword evidence="1" id="KW-0812">Transmembrane</keyword>
<organism evidence="2 3">
    <name type="scientific">Ramlibacter rhizophilus</name>
    <dbReference type="NCBI Taxonomy" id="1781167"/>
    <lineage>
        <taxon>Bacteria</taxon>
        <taxon>Pseudomonadati</taxon>
        <taxon>Pseudomonadota</taxon>
        <taxon>Betaproteobacteria</taxon>
        <taxon>Burkholderiales</taxon>
        <taxon>Comamonadaceae</taxon>
        <taxon>Ramlibacter</taxon>
    </lineage>
</organism>
<dbReference type="AlphaFoldDB" id="A0A4Z0BY80"/>
<reference evidence="2 3" key="1">
    <citation type="submission" date="2019-03" db="EMBL/GenBank/DDBJ databases">
        <title>Ramlibacter rhizophilus CCTCC AB2015357, whole genome shotgun sequence.</title>
        <authorList>
            <person name="Zhang X."/>
            <person name="Feng G."/>
            <person name="Zhu H."/>
        </authorList>
    </citation>
    <scope>NUCLEOTIDE SEQUENCE [LARGE SCALE GENOMIC DNA]</scope>
    <source>
        <strain evidence="2 3">CCTCC AB2015357</strain>
    </source>
</reference>
<accession>A0A4Z0BY80</accession>
<evidence type="ECO:0000313" key="2">
    <source>
        <dbReference type="EMBL" id="TFZ03258.1"/>
    </source>
</evidence>
<keyword evidence="3" id="KW-1185">Reference proteome</keyword>